<dbReference type="CDD" id="cd19359">
    <property type="entry name" value="TenA_C_Bt3146-like"/>
    <property type="match status" value="1"/>
</dbReference>
<dbReference type="EMBL" id="CACRSZ010000085">
    <property type="protein sequence ID" value="VYT49681.1"/>
    <property type="molecule type" value="Genomic_DNA"/>
</dbReference>
<dbReference type="PANTHER" id="PTHR43198">
    <property type="entry name" value="BIFUNCTIONAL TH2 PROTEIN"/>
    <property type="match status" value="1"/>
</dbReference>
<dbReference type="InterPro" id="IPR050967">
    <property type="entry name" value="Thiamine_Salvage_TenA"/>
</dbReference>
<dbReference type="GO" id="GO:0005829">
    <property type="term" value="C:cytosol"/>
    <property type="evidence" value="ECO:0007669"/>
    <property type="project" value="TreeGrafter"/>
</dbReference>
<reference evidence="1" key="1">
    <citation type="submission" date="2019-11" db="EMBL/GenBank/DDBJ databases">
        <authorList>
            <person name="Feng L."/>
        </authorList>
    </citation>
    <scope>NUCLEOTIDE SEQUENCE</scope>
    <source>
        <strain evidence="1">BfaecisLFYP10</strain>
    </source>
</reference>
<dbReference type="SUPFAM" id="SSF48613">
    <property type="entry name" value="Heme oxygenase-like"/>
    <property type="match status" value="1"/>
</dbReference>
<dbReference type="InterPro" id="IPR016084">
    <property type="entry name" value="Haem_Oase-like_multi-hlx"/>
</dbReference>
<gene>
    <name evidence="1" type="ORF">BFLFYP10_03912</name>
</gene>
<dbReference type="PANTHER" id="PTHR43198:SF2">
    <property type="entry name" value="SI:CH1073-67J19.1-RELATED"/>
    <property type="match status" value="1"/>
</dbReference>
<evidence type="ECO:0008006" key="2">
    <source>
        <dbReference type="Google" id="ProtNLM"/>
    </source>
</evidence>
<accession>A0A6N2X646</accession>
<proteinExistence type="predicted"/>
<name>A0A6N2X646_9BACE</name>
<organism evidence="1">
    <name type="scientific">Bacteroides faecis</name>
    <dbReference type="NCBI Taxonomy" id="674529"/>
    <lineage>
        <taxon>Bacteria</taxon>
        <taxon>Pseudomonadati</taxon>
        <taxon>Bacteroidota</taxon>
        <taxon>Bacteroidia</taxon>
        <taxon>Bacteroidales</taxon>
        <taxon>Bacteroidaceae</taxon>
        <taxon>Bacteroides</taxon>
    </lineage>
</organism>
<evidence type="ECO:0000313" key="1">
    <source>
        <dbReference type="EMBL" id="VYT49681.1"/>
    </source>
</evidence>
<dbReference type="AlphaFoldDB" id="A0A6N2X646"/>
<dbReference type="Gene3D" id="1.20.910.10">
    <property type="entry name" value="Heme oxygenase-like"/>
    <property type="match status" value="1"/>
</dbReference>
<sequence length="250" mass="28696">MTLMNKWYIRRDFSVAAAKMGKRGIALSSDEPPADALFWEMWNECEDIARQVLDTDYFRGIRNNNLDPNAYGSLMVQDAYYCFEAENAYAAAASHPLDDVCSDFLKGKCASYEEYNLYYHGAWHIRDASGVIPGDPIKSYADYEAHVAGHLDSPYLFCVMLPCEYLWNWIANQLLPTASPDGLYYFWIEGNGGTPDGAYQMANMLENYRTQMDEKQAKEIFHTAMRHELEVFSTATELKNNALWLRKNTF</sequence>
<protein>
    <recommendedName>
        <fullName evidence="2">TenA family transcriptional regulator</fullName>
    </recommendedName>
</protein>
<dbReference type="RefSeq" id="WP_259001765.1">
    <property type="nucleotide sequence ID" value="NZ_CACRSZ010000085.1"/>
</dbReference>